<dbReference type="PANTHER" id="PTHR24321">
    <property type="entry name" value="DEHYDROGENASES, SHORT CHAIN"/>
    <property type="match status" value="1"/>
</dbReference>
<dbReference type="Gene3D" id="3.40.50.720">
    <property type="entry name" value="NAD(P)-binding Rossmann-like Domain"/>
    <property type="match status" value="1"/>
</dbReference>
<proteinExistence type="inferred from homology"/>
<comment type="caution">
    <text evidence="3">The sequence shown here is derived from an EMBL/GenBank/DDBJ whole genome shotgun (WGS) entry which is preliminary data.</text>
</comment>
<evidence type="ECO:0000256" key="1">
    <source>
        <dbReference type="ARBA" id="ARBA00006484"/>
    </source>
</evidence>
<dbReference type="RefSeq" id="WP_344111921.1">
    <property type="nucleotide sequence ID" value="NZ_BAAAOR010000014.1"/>
</dbReference>
<dbReference type="PRINTS" id="PR00081">
    <property type="entry name" value="GDHRDH"/>
</dbReference>
<keyword evidence="4" id="KW-1185">Reference proteome</keyword>
<dbReference type="CDD" id="cd05233">
    <property type="entry name" value="SDR_c"/>
    <property type="match status" value="1"/>
</dbReference>
<evidence type="ECO:0000256" key="2">
    <source>
        <dbReference type="ARBA" id="ARBA00023002"/>
    </source>
</evidence>
<protein>
    <submittedName>
        <fullName evidence="3">Glucose 1-dehydrogenase</fullName>
    </submittedName>
</protein>
<evidence type="ECO:0000313" key="3">
    <source>
        <dbReference type="EMBL" id="GAA1515445.1"/>
    </source>
</evidence>
<dbReference type="Pfam" id="PF13561">
    <property type="entry name" value="adh_short_C2"/>
    <property type="match status" value="1"/>
</dbReference>
<dbReference type="InterPro" id="IPR036291">
    <property type="entry name" value="NAD(P)-bd_dom_sf"/>
</dbReference>
<dbReference type="Proteomes" id="UP001500842">
    <property type="component" value="Unassembled WGS sequence"/>
</dbReference>
<accession>A0ABN2AE07</accession>
<comment type="similarity">
    <text evidence="1">Belongs to the short-chain dehydrogenases/reductases (SDR) family.</text>
</comment>
<organism evidence="3 4">
    <name type="scientific">Nocardioides humi</name>
    <dbReference type="NCBI Taxonomy" id="449461"/>
    <lineage>
        <taxon>Bacteria</taxon>
        <taxon>Bacillati</taxon>
        <taxon>Actinomycetota</taxon>
        <taxon>Actinomycetes</taxon>
        <taxon>Propionibacteriales</taxon>
        <taxon>Nocardioidaceae</taxon>
        <taxon>Nocardioides</taxon>
    </lineage>
</organism>
<name>A0ABN2AE07_9ACTN</name>
<keyword evidence="2" id="KW-0560">Oxidoreductase</keyword>
<dbReference type="InterPro" id="IPR002347">
    <property type="entry name" value="SDR_fam"/>
</dbReference>
<dbReference type="InterPro" id="IPR020904">
    <property type="entry name" value="Sc_DH/Rdtase_CS"/>
</dbReference>
<dbReference type="PANTHER" id="PTHR24321:SF14">
    <property type="entry name" value="SHORT-CHAIN TYPE DEHYDROGENASE_REDUCTASE BLR2146-RELATED"/>
    <property type="match status" value="1"/>
</dbReference>
<sequence length="262" mass="27062">MRGPVRGLRDKVSVVVGAAPGNIGAGAAARLAAEGAQVVVADLAAEAAEQVAEELCVAGGRAVARTVDISSAESVSELFTFVGAELGGLDCLFNVAADLSARTMGVDSRNDVVSLPLEVWQRTLEVNLTGYMLAARSAIPMMVARGGGSIVNTMSAAAWLAQQQRPAYGTSKVALEGLTRHVAAAYGKQGVRCNAVAPGLVLTVSALRVIPPESRERQLAELPSPRLGTPEDVGALVAFLCSDDGAWINGQTIRVDGGRVMR</sequence>
<gene>
    <name evidence="3" type="ORF">GCM10009788_19740</name>
</gene>
<dbReference type="EMBL" id="BAAAOR010000014">
    <property type="protein sequence ID" value="GAA1515445.1"/>
    <property type="molecule type" value="Genomic_DNA"/>
</dbReference>
<evidence type="ECO:0000313" key="4">
    <source>
        <dbReference type="Proteomes" id="UP001500842"/>
    </source>
</evidence>
<reference evidence="3 4" key="1">
    <citation type="journal article" date="2019" name="Int. J. Syst. Evol. Microbiol.">
        <title>The Global Catalogue of Microorganisms (GCM) 10K type strain sequencing project: providing services to taxonomists for standard genome sequencing and annotation.</title>
        <authorList>
            <consortium name="The Broad Institute Genomics Platform"/>
            <consortium name="The Broad Institute Genome Sequencing Center for Infectious Disease"/>
            <person name="Wu L."/>
            <person name="Ma J."/>
        </authorList>
    </citation>
    <scope>NUCLEOTIDE SEQUENCE [LARGE SCALE GENOMIC DNA]</scope>
    <source>
        <strain evidence="3 4">JCM 14942</strain>
    </source>
</reference>
<dbReference type="SUPFAM" id="SSF51735">
    <property type="entry name" value="NAD(P)-binding Rossmann-fold domains"/>
    <property type="match status" value="1"/>
</dbReference>
<dbReference type="PROSITE" id="PS00061">
    <property type="entry name" value="ADH_SHORT"/>
    <property type="match status" value="1"/>
</dbReference>